<dbReference type="EMBL" id="JAJSOF020000019">
    <property type="protein sequence ID" value="KAJ4439043.1"/>
    <property type="molecule type" value="Genomic_DNA"/>
</dbReference>
<dbReference type="PANTHER" id="PTHR12830:SF9">
    <property type="entry name" value="ANAPHASE-PROMOTING COMPLEX SUBUNIT 5"/>
    <property type="match status" value="1"/>
</dbReference>
<dbReference type="SMART" id="SM00028">
    <property type="entry name" value="TPR"/>
    <property type="match status" value="3"/>
</dbReference>
<keyword evidence="2" id="KW-0498">Mitosis</keyword>
<evidence type="ECO:0000256" key="3">
    <source>
        <dbReference type="ARBA" id="ARBA00022786"/>
    </source>
</evidence>
<organism evidence="5 6">
    <name type="scientific">Periplaneta americana</name>
    <name type="common">American cockroach</name>
    <name type="synonym">Blatta americana</name>
    <dbReference type="NCBI Taxonomy" id="6978"/>
    <lineage>
        <taxon>Eukaryota</taxon>
        <taxon>Metazoa</taxon>
        <taxon>Ecdysozoa</taxon>
        <taxon>Arthropoda</taxon>
        <taxon>Hexapoda</taxon>
        <taxon>Insecta</taxon>
        <taxon>Pterygota</taxon>
        <taxon>Neoptera</taxon>
        <taxon>Polyneoptera</taxon>
        <taxon>Dictyoptera</taxon>
        <taxon>Blattodea</taxon>
        <taxon>Blattoidea</taxon>
        <taxon>Blattidae</taxon>
        <taxon>Blattinae</taxon>
        <taxon>Periplaneta</taxon>
    </lineage>
</organism>
<comment type="caution">
    <text evidence="5">The sequence shown here is derived from an EMBL/GenBank/DDBJ whole genome shotgun (WGS) entry which is preliminary data.</text>
</comment>
<keyword evidence="1" id="KW-0132">Cell division</keyword>
<gene>
    <name evidence="5" type="ORF">ANN_14999</name>
</gene>
<accession>A0ABQ8SYH0</accession>
<keyword evidence="3" id="KW-0833">Ubl conjugation pathway</keyword>
<dbReference type="InterPro" id="IPR019734">
    <property type="entry name" value="TPR_rpt"/>
</dbReference>
<evidence type="ECO:0000256" key="1">
    <source>
        <dbReference type="ARBA" id="ARBA00022618"/>
    </source>
</evidence>
<dbReference type="Gene3D" id="1.25.40.10">
    <property type="entry name" value="Tetratricopeptide repeat domain"/>
    <property type="match status" value="1"/>
</dbReference>
<evidence type="ECO:0000313" key="5">
    <source>
        <dbReference type="EMBL" id="KAJ4439043.1"/>
    </source>
</evidence>
<evidence type="ECO:0000313" key="6">
    <source>
        <dbReference type="Proteomes" id="UP001148838"/>
    </source>
</evidence>
<evidence type="ECO:0000256" key="2">
    <source>
        <dbReference type="ARBA" id="ARBA00022776"/>
    </source>
</evidence>
<dbReference type="SUPFAM" id="SSF48452">
    <property type="entry name" value="TPR-like"/>
    <property type="match status" value="1"/>
</dbReference>
<proteinExistence type="predicted"/>
<dbReference type="Proteomes" id="UP001148838">
    <property type="component" value="Unassembled WGS sequence"/>
</dbReference>
<keyword evidence="4" id="KW-0131">Cell cycle</keyword>
<reference evidence="5 6" key="1">
    <citation type="journal article" date="2022" name="Allergy">
        <title>Genome assembly and annotation of Periplaneta americana reveal a comprehensive cockroach allergen profile.</title>
        <authorList>
            <person name="Wang L."/>
            <person name="Xiong Q."/>
            <person name="Saelim N."/>
            <person name="Wang L."/>
            <person name="Nong W."/>
            <person name="Wan A.T."/>
            <person name="Shi M."/>
            <person name="Liu X."/>
            <person name="Cao Q."/>
            <person name="Hui J.H.L."/>
            <person name="Sookrung N."/>
            <person name="Leung T.F."/>
            <person name="Tungtrongchitr A."/>
            <person name="Tsui S.K.W."/>
        </authorList>
    </citation>
    <scope>NUCLEOTIDE SEQUENCE [LARGE SCALE GENOMIC DNA]</scope>
    <source>
        <strain evidence="5">PWHHKU_190912</strain>
    </source>
</reference>
<protein>
    <submittedName>
        <fullName evidence="5">Uncharacterized protein</fullName>
    </submittedName>
</protein>
<dbReference type="InterPro" id="IPR011990">
    <property type="entry name" value="TPR-like_helical_dom_sf"/>
</dbReference>
<sequence length="418" mass="46169">MLLVVKLSDENKEILMERSISKSSDLSLSYLTSLGIQSFAQYAGVTGGKPALVFDLLMKSDVLNCQHSMIDLMTNSYAQKAALWCLYGKSEMSSLSSQLLLHLNTSNPTQGVQSYNGEGTCQAICNVANMLTEEGDYNLASFVLLKARERFPHEPVSHAWIFCEQILSFTKAMHHSKWQEAENAVERLAAIDKWESQLRKAELCVAMGDYPGAATHVHNVLDYCRQRAEAECICPALRVRALILAAELQCCCAVATSAPAGSISLLTTALALAQLHYLDYLAALVSLHLANLQLQMGLPSQALKLINQSLNIILSHGGNYDQGRALLLYAKCKVAAAVGQATDMRKEILCEAIDMLNKAKMSFEKIESNCRVKDVLYLQGLLCNELGDVAERNRCALEFRQLDEQYPTKIPTMLLTHL</sequence>
<name>A0ABQ8SYH0_PERAM</name>
<keyword evidence="6" id="KW-1185">Reference proteome</keyword>
<evidence type="ECO:0000256" key="4">
    <source>
        <dbReference type="ARBA" id="ARBA00023306"/>
    </source>
</evidence>
<dbReference type="InterPro" id="IPR037679">
    <property type="entry name" value="Apc5"/>
</dbReference>
<dbReference type="PANTHER" id="PTHR12830">
    <property type="entry name" value="ANAPHASE-PROMOTING COMPLEX SUBUNIT 5"/>
    <property type="match status" value="1"/>
</dbReference>